<dbReference type="InterPro" id="IPR014219">
    <property type="entry name" value="SpoIVB"/>
</dbReference>
<proteinExistence type="predicted"/>
<evidence type="ECO:0000313" key="2">
    <source>
        <dbReference type="Proteomes" id="UP000190951"/>
    </source>
</evidence>
<evidence type="ECO:0000313" key="1">
    <source>
        <dbReference type="EMBL" id="URZ11840.1"/>
    </source>
</evidence>
<dbReference type="Proteomes" id="UP000190951">
    <property type="component" value="Chromosome"/>
</dbReference>
<dbReference type="InterPro" id="IPR009003">
    <property type="entry name" value="Peptidase_S1_PA"/>
</dbReference>
<dbReference type="AlphaFoldDB" id="A0A1S8L4I1"/>
<dbReference type="RefSeq" id="WP_077833702.1">
    <property type="nucleotide sequence ID" value="NZ_CP096983.1"/>
</dbReference>
<dbReference type="PROSITE" id="PS51494">
    <property type="entry name" value="SPOIVB"/>
    <property type="match status" value="1"/>
</dbReference>
<dbReference type="SUPFAM" id="SSF50494">
    <property type="entry name" value="Trypsin-like serine proteases"/>
    <property type="match status" value="1"/>
</dbReference>
<organism evidence="1 2">
    <name type="scientific">Clostridium felsineum</name>
    <dbReference type="NCBI Taxonomy" id="36839"/>
    <lineage>
        <taxon>Bacteria</taxon>
        <taxon>Bacillati</taxon>
        <taxon>Bacillota</taxon>
        <taxon>Clostridia</taxon>
        <taxon>Eubacteriales</taxon>
        <taxon>Clostridiaceae</taxon>
        <taxon>Clostridium</taxon>
    </lineage>
</organism>
<dbReference type="InterPro" id="IPR008763">
    <property type="entry name" value="Peptidase_S55"/>
</dbReference>
<dbReference type="Gene3D" id="2.30.42.10">
    <property type="match status" value="1"/>
</dbReference>
<name>A0A1S8L4I1_9CLOT</name>
<dbReference type="Pfam" id="PF13180">
    <property type="entry name" value="PDZ_2"/>
    <property type="match status" value="1"/>
</dbReference>
<dbReference type="InterPro" id="IPR001478">
    <property type="entry name" value="PDZ"/>
</dbReference>
<dbReference type="InterPro" id="IPR036034">
    <property type="entry name" value="PDZ_sf"/>
</dbReference>
<dbReference type="SUPFAM" id="SSF50156">
    <property type="entry name" value="PDZ domain-like"/>
    <property type="match status" value="1"/>
</dbReference>
<dbReference type="STRING" id="84029.CROST_24280"/>
<dbReference type="SMART" id="SM00228">
    <property type="entry name" value="PDZ"/>
    <property type="match status" value="1"/>
</dbReference>
<dbReference type="EMBL" id="CP096983">
    <property type="protein sequence ID" value="URZ11840.1"/>
    <property type="molecule type" value="Genomic_DNA"/>
</dbReference>
<accession>A0A1S8L4I1</accession>
<dbReference type="KEGG" id="crw:CROST_025570"/>
<protein>
    <submittedName>
        <fullName evidence="1">SpoIVB peptidase</fullName>
        <ecNumber evidence="1">3.4.21.116</ecNumber>
    </submittedName>
</protein>
<keyword evidence="2" id="KW-1185">Reference proteome</keyword>
<dbReference type="Pfam" id="PF05580">
    <property type="entry name" value="Peptidase_S55"/>
    <property type="match status" value="1"/>
</dbReference>
<dbReference type="EC" id="3.4.21.116" evidence="1"/>
<gene>
    <name evidence="1" type="primary">spoIVB</name>
    <name evidence="1" type="ORF">CROST_025570</name>
</gene>
<dbReference type="GO" id="GO:0016787">
    <property type="term" value="F:hydrolase activity"/>
    <property type="evidence" value="ECO:0007669"/>
    <property type="project" value="UniProtKB-KW"/>
</dbReference>
<dbReference type="NCBIfam" id="TIGR02860">
    <property type="entry name" value="spore_IV_B"/>
    <property type="match status" value="1"/>
</dbReference>
<sequence length="395" mass="42735">MKNKKLSIIYCILTPVILVVFLAYNKYVSTPKSVLIKRDSSKIITSKASLKNTTSNQKSKGTMGMFGISSVKSASIKPQSKIQVYPGGQPIGIKLHTKGVLIVGFSDIESSGGKIQSPAVSAGIQIGDSIIKVNEKEINTADELGEKVNNNSNEKVELTLTRKGKIVKKVVSKVKCNRDENYKIGLWVRDSTAGVGTLTFYSDKSKIFGALGHPITDVDTGDIINISRGNLIDSSIVSVNKGIKGNPGELRGIFINEEKPIGVVKDNTICGLFGQSYNKFINTEYSKPIDVAMRNEVKTGPAKILTTIDGNKPKLYSINIEKLFDQSNPNPKSMLIKITDTELLDKTGGIVQGMSGSPIIQNNKVVGAVTHVLINKPDTGYGVYIEWMLKAAGLL</sequence>
<keyword evidence="1" id="KW-0378">Hydrolase</keyword>
<reference evidence="1 2" key="1">
    <citation type="submission" date="2022-04" db="EMBL/GenBank/DDBJ databases">
        <title>Genome sequence of C. roseum typestrain.</title>
        <authorList>
            <person name="Poehlein A."/>
            <person name="Schoch T."/>
            <person name="Duerre P."/>
            <person name="Daniel R."/>
        </authorList>
    </citation>
    <scope>NUCLEOTIDE SEQUENCE [LARGE SCALE GENOMIC DNA]</scope>
    <source>
        <strain evidence="1 2">DSM 7320</strain>
    </source>
</reference>